<accession>A0A4Y2N936</accession>
<dbReference type="Proteomes" id="UP000499080">
    <property type="component" value="Unassembled WGS sequence"/>
</dbReference>
<feature type="non-terminal residue" evidence="1">
    <location>
        <position position="72"/>
    </location>
</feature>
<protein>
    <submittedName>
        <fullName evidence="1">Uncharacterized protein</fullName>
    </submittedName>
</protein>
<organism evidence="1 2">
    <name type="scientific">Araneus ventricosus</name>
    <name type="common">Orbweaver spider</name>
    <name type="synonym">Epeira ventricosa</name>
    <dbReference type="NCBI Taxonomy" id="182803"/>
    <lineage>
        <taxon>Eukaryota</taxon>
        <taxon>Metazoa</taxon>
        <taxon>Ecdysozoa</taxon>
        <taxon>Arthropoda</taxon>
        <taxon>Chelicerata</taxon>
        <taxon>Arachnida</taxon>
        <taxon>Araneae</taxon>
        <taxon>Araneomorphae</taxon>
        <taxon>Entelegynae</taxon>
        <taxon>Araneoidea</taxon>
        <taxon>Araneidae</taxon>
        <taxon>Araneus</taxon>
    </lineage>
</organism>
<sequence>VCFEEVVPSSKTSYNGVLSWKDTVQTKSALSEPMCLNDWKLVTRECKPSVTEGARWLAFNYAMCTKYQPAVK</sequence>
<feature type="non-terminal residue" evidence="1">
    <location>
        <position position="1"/>
    </location>
</feature>
<proteinExistence type="predicted"/>
<evidence type="ECO:0000313" key="2">
    <source>
        <dbReference type="Proteomes" id="UP000499080"/>
    </source>
</evidence>
<gene>
    <name evidence="1" type="ORF">AVEN_261859_1</name>
</gene>
<keyword evidence="2" id="KW-1185">Reference proteome</keyword>
<reference evidence="1 2" key="1">
    <citation type="journal article" date="2019" name="Sci. Rep.">
        <title>Orb-weaving spider Araneus ventricosus genome elucidates the spidroin gene catalogue.</title>
        <authorList>
            <person name="Kono N."/>
            <person name="Nakamura H."/>
            <person name="Ohtoshi R."/>
            <person name="Moran D.A.P."/>
            <person name="Shinohara A."/>
            <person name="Yoshida Y."/>
            <person name="Fujiwara M."/>
            <person name="Mori M."/>
            <person name="Tomita M."/>
            <person name="Arakawa K."/>
        </authorList>
    </citation>
    <scope>NUCLEOTIDE SEQUENCE [LARGE SCALE GENOMIC DNA]</scope>
</reference>
<name>A0A4Y2N936_ARAVE</name>
<evidence type="ECO:0000313" key="1">
    <source>
        <dbReference type="EMBL" id="GBN35422.1"/>
    </source>
</evidence>
<dbReference type="EMBL" id="BGPR01126718">
    <property type="protein sequence ID" value="GBN35422.1"/>
    <property type="molecule type" value="Genomic_DNA"/>
</dbReference>
<dbReference type="AlphaFoldDB" id="A0A4Y2N936"/>
<comment type="caution">
    <text evidence="1">The sequence shown here is derived from an EMBL/GenBank/DDBJ whole genome shotgun (WGS) entry which is preliminary data.</text>
</comment>